<comment type="cofactor">
    <cofactor evidence="1">
        <name>pantetheine 4'-phosphate</name>
        <dbReference type="ChEBI" id="CHEBI:47942"/>
    </cofactor>
</comment>
<dbReference type="Gene3D" id="3.40.50.1820">
    <property type="entry name" value="alpha/beta hydrolase"/>
    <property type="match status" value="2"/>
</dbReference>
<protein>
    <submittedName>
        <fullName evidence="6">Amino acid adenylation domain-containing protein</fullName>
    </submittedName>
</protein>
<dbReference type="Gene3D" id="2.30.38.10">
    <property type="entry name" value="Luciferase, Domain 3"/>
    <property type="match status" value="3"/>
</dbReference>
<sequence>MSITTANNLSARKRELLMLRLRKAAAPDVPADAPPPILPADRNAPLPLSFAQQRLWFLDQLDHAASAAYHMPAALRLRGRLDQVALKAALDRIIARHESLRTRFADVDGQTVQVIADAGCGLALAMRDLSGLPADERDNALAEISAAEAVRPFDLATGPLIRGQLLRLAEDDHVLMLTQHHIVSDGWSIGILVREFSTLYAAFSQDQDDPLPPLAIQYADYAAWQRSWLQGEVLQQQSNFWKEQLGGAPALLELPTDRPRPAQQSYAGGNVLLSLDAELTAGLKALSQKHGTTLFMTLLAGWATLLARLSGQDDVVVGTPVANRQRSEMEGLIGFFVNTLALRVRLDDNPSVAQLLARVKAHTLNAYQHQDLPFEQVVEAVQPARSMGHSPLFQVMLNMNNAPEGGALDLPGLQISGIEQPHATTQFDLSLTMSDTGRTLAGAIEYASDLFDETTIVRLGEHLQTLLRAMVADDQQGVGSLALLSAAQRRQVLDSFNQTDADWPRERLIHQLFEAQAAAAPGAPALVHGDERLSYAELNLRANRLAHHLRSHGIQPDERVAICMERGVDMVIAMLAVLKAGGAYVPLDPSYPAERLAYMLLDSAPVALLTHSAQRAWLTSEQTTQLTMVTIDDAAEAALIAQQPSRNPAPADIGLAPQHLAYIIYTSGSTGRPKGVMVEHRNVVNFIAGHIAACGLGAADKVLQFASFAFDASVGEIFPALSAGATLVLRPADMMVPDMAFADLLERHGITVSDLPTAFWHQWVQEVQLKRSRVPAALRLIIAGGEKTEQRHLAAWLADPAVSACRWLNTYGPTETTVTVTAIAYDSASVLPPQVPIGRPNANTRIYILDRQLQPVPVGVAGEIHVGGDGVARGYLHRPELTAERFIADPFSGQPGARLYKTGDLGRWKEDGSIEYMGRNDFQVKIRGFRIELGEIEARLAACAGVKEALVIAREDTPGDKRLVAYLLAHDGTSPQTAALRDALALHLADYMIPSAFVVLDAFPLTPTNKIDRVALPAPDASAVAARAYVAPEGDTETAVAAVWRALLKLDRVGRHDHFFELGGHSLLAVQLMTRLRQELGIDVPLRALFASPTLAAFAAAAAGVGRVATEAEAIPPADRSLPLPLSFAQQRLWFLDQLDHAASVAYHMPTALRLRGPLDRKALKAALNRVVARHESLRTSFALVDGAPVQHIAAPSAGFALAERDLSHLSGHERECALRLQADDEAVQPFDLGAGPLIRGQLLRLADDEHVLMLTQHHIVSDGWSIGLLVREISTLYAAFSQGRDDPLPPLAIQYADYAAWQRGWLRGEVLQRQSAFWKDALTGAPALLELPTDHPRPAQQSYAGGAVALMLDAELTAGLDALSRKHGATLFMTLLTGWATLLARLSGQDDVVVGTPVANRQRTETESLIGFFVNTLALRVRLDADPSVAQLLARVKAHTLGAYEHQDLPFEQVVEAVQPERSMSHSPLFQVMLNLDNAPGGGNVPLGGLELSAVEQAFHTTQFDISLNLTKADGVLVGSLRYASDLFEAATMERIAGCFRSVLTAMVADDTMAVSRLPLLSAAQRHQVLEAFNDTAQAYPDDQLLHQVFEQQAALTPEAVALVYEGESLSYDALNRRANRLAHQLRASGLRPDARVAICMERSIDMVVGLFAILKAGAAYVPLDPGYPAERLAYMLEDAGPAVLLTQRAVANRVRSDAVPAIVIDGDDALRAIAAQPDSNIDAAAIGLHAGHLAYMIYTSGSTGLPKGALNEHRAVVNRLHWMQQTFGLHAGDRVLQKTPFSFDVSVWEFFWPLMYGAALVIARPEGHKSPAYLAQLIDQAAITTLHFVPSMLQAFVADCDGWRGAGLKRVFCSGEALPPALCRRFLQQWPQVELHNLYGPTEAAVDVTWQPCAALGDAVSVPIGRPIANTRIYILDRHLQPVPVGVSGEIYIAGVQVGRGYLNRPQLTAERFVADPYAAAPDARMYKTGDLGRWLADGAVEYLGRNDFQVKLRGFRIELGEIEARLAACTGVREAVVVARDERLVAYVTARDGAALPAAELRAQLAQHLAEFMIPSAFVVLDALPLSPNGKLERKLLPAPDRAACDAGAYEAPQGEVECALAALWQELLGLDQVGRHDRFFALGGHSLLAVQLVSRLRQVFGVEIGLRALFAEPTLAALAQGIASAERSAMGAIVPADRSLPLPLSWAQQRLWFLDQLDPTASAAYHIPLALKLTGALDVAALQTALDRIVARHEALRTSFARHDGRAVQIIAAADVGFVLEQRDLSALSGGERQFSAASMAVDAAHQPFDLARGPLARGRLLRLAEQEHILLITLHHIVADGWSLGVLINELAAQYAAACEGRPDPLPALAVQYADYAAWQRQWLQGERLQAQIGYWKQQLGGAPALLTLPTDRARPAVQGYAGGVVPFSVPAETAASLRALSQRHGATLFMTVLSAWAVLLARLAGQSEVVIGVPVANRQRAEVESLIGFFVNTLALRVRLDDDPGVAALLAQVKAATLGAYAHQDLPFDQVVEALQPPRSMSHSPIFQAMLNMNTVQPGRAAQLSGLRLEQVESEHNSVHFDLSLMLTDDGQTLQGGIAYASDLFDEATVARFGAMLQTLLQAMADTGKHGDQVSVGSLSLLDPDARRQVLAGFNRTSEDFGGEQLLHRLFEAQAALRPDAPAVICEDETLSFGELNRRANRLAHALRAHGVRPDSLVALCADRSAGMFVGLLGILKAGGAYVPMDPQHPQERLAYVLEDCAPVALVTSRVLAARLPACAAPMLLLEQAAERSTDLADEGNPQPDGLDAHHLAYVIYTSGSTGNAKGVMVEHHSAVNFWHVLERTTHRHCTPFSTVALNAAYSFDMSLKGILQLLSGRCVALIPQLLRADGPALLRFLARHRVEAFDCTPSQLSVLLVAGLIGYPGYQPVSVLIGGEPVDAAMWQTLGAARDIRFYNMYGPTECTVDATICQIREAGATSNIGWPIANLQLYILDPHGQPVPPGVAGELHIGGAGVARGYLGRAALTAERFLPDPFSVVAGARIYKTGDLGRWLADGRIEYLGRNDFQVKIRGFRIELGEIEAKLAACDGVREVLVLALDAAEGSQGGKRLVAYLTAQAGAQLSGAALRAQLSAQLADYMVPAAFVVLEAMPLNANGKVDRKALPAPDAAAFASRAYVAPRDGAEQTIAALWQELLGAQQVGRHDHFFELGGHSLLAVRFVARLREQLGVELPLRDLFAHPTVEALAGAIASLAPDAARGNLVTVRAEGGQRPLFLVHPGEGEIGYAHQLAPWLDAALPVYGLAATGLLAGETPELSVEAMAASYLRQIRAVQPEGPYRLAGWSAGGTIAYEMARQLIGADQGVEFLGLIDTRSDYHDAPQLTTAGTAAAVGANATAAIGADHGASIAAAAGGDFDTWLASLAWVPAQTSAATRQQLEQWAEAGDVDALLGWCQQDGGLLPPQIGGDVLRRYLAVRHAIAVALRQYERTPIPVRVTLFAASGEQRGDPSLGWHKAAAGRVTLRMVGGDHYSVMEQPWIAELGAAVSAELARGAGSATSWPELDYAPRIPIQNGRPQVAPLFCVPGAGASVTAFAALAQAVDGALPIHGLQPRGLCGTLVPHIDVPSAARAYVKAIRAAAPHGPYRLLGHSFGGWVALETARQLVADGDTVAALVILDSDAPSAPGAVRRRHTRTEMLLRLVEIFELNALQSLNLRAADFAGLGHEQQLRLLLQRLVAVRLMPPATTLQMLRGIVRVFETNLNTDYQPAQPYLGPVHLVAVAEDAGPAGSRQYDTQDLLDRWSRFAPDIRFLEGPGNHMTLLQRPHIDAVAAWLQPLLKDAK</sequence>
<dbReference type="CDD" id="cd05930">
    <property type="entry name" value="A_NRPS"/>
    <property type="match status" value="2"/>
</dbReference>
<evidence type="ECO:0000256" key="2">
    <source>
        <dbReference type="ARBA" id="ARBA00022450"/>
    </source>
</evidence>
<dbReference type="FunFam" id="3.30.300.30:FF:000010">
    <property type="entry name" value="Enterobactin synthetase component F"/>
    <property type="match status" value="3"/>
</dbReference>
<dbReference type="FunFam" id="3.30.559.30:FF:000001">
    <property type="entry name" value="Non-ribosomal peptide synthetase"/>
    <property type="match status" value="1"/>
</dbReference>
<dbReference type="GO" id="GO:0072330">
    <property type="term" value="P:monocarboxylic acid biosynthetic process"/>
    <property type="evidence" value="ECO:0007669"/>
    <property type="project" value="UniProtKB-ARBA"/>
</dbReference>
<keyword evidence="2" id="KW-0596">Phosphopantetheine</keyword>
<dbReference type="GO" id="GO:0005829">
    <property type="term" value="C:cytosol"/>
    <property type="evidence" value="ECO:0007669"/>
    <property type="project" value="TreeGrafter"/>
</dbReference>
<dbReference type="PROSITE" id="PS00455">
    <property type="entry name" value="AMP_BINDING"/>
    <property type="match status" value="3"/>
</dbReference>
<dbReference type="FunFam" id="3.40.50.12780:FF:000012">
    <property type="entry name" value="Non-ribosomal peptide synthetase"/>
    <property type="match status" value="3"/>
</dbReference>
<organism evidence="6 7">
    <name type="scientific">Duganella callida</name>
    <dbReference type="NCBI Taxonomy" id="2561932"/>
    <lineage>
        <taxon>Bacteria</taxon>
        <taxon>Pseudomonadati</taxon>
        <taxon>Pseudomonadota</taxon>
        <taxon>Betaproteobacteria</taxon>
        <taxon>Burkholderiales</taxon>
        <taxon>Oxalobacteraceae</taxon>
        <taxon>Telluria group</taxon>
        <taxon>Duganella</taxon>
    </lineage>
</organism>
<dbReference type="InterPro" id="IPR006162">
    <property type="entry name" value="Ppantetheine_attach_site"/>
</dbReference>
<reference evidence="6 7" key="1">
    <citation type="submission" date="2019-03" db="EMBL/GenBank/DDBJ databases">
        <title>Draft Genome Sequence of Duganella callidus sp. nov., a Novel Duganella Species Isolated from Cultivated Soil.</title>
        <authorList>
            <person name="Raths R."/>
            <person name="Peta V."/>
            <person name="Bucking H."/>
        </authorList>
    </citation>
    <scope>NUCLEOTIDE SEQUENCE [LARGE SCALE GENOMIC DNA]</scope>
    <source>
        <strain evidence="6 7">DN04</strain>
    </source>
</reference>
<dbReference type="Proteomes" id="UP000297729">
    <property type="component" value="Unassembled WGS sequence"/>
</dbReference>
<dbReference type="InterPro" id="IPR001242">
    <property type="entry name" value="Condensation_dom"/>
</dbReference>
<dbReference type="Pfam" id="PF13193">
    <property type="entry name" value="AMP-binding_C"/>
    <property type="match status" value="3"/>
</dbReference>
<dbReference type="EMBL" id="SPVG01000041">
    <property type="protein sequence ID" value="TFW29135.1"/>
    <property type="molecule type" value="Genomic_DNA"/>
</dbReference>
<dbReference type="InterPro" id="IPR020802">
    <property type="entry name" value="TesA-like"/>
</dbReference>
<dbReference type="InterPro" id="IPR010071">
    <property type="entry name" value="AA_adenyl_dom"/>
</dbReference>
<feature type="domain" description="Carrier" evidence="5">
    <location>
        <begin position="2095"/>
        <end position="2170"/>
    </location>
</feature>
<dbReference type="PROSITE" id="PS50075">
    <property type="entry name" value="CARRIER"/>
    <property type="match status" value="3"/>
</dbReference>
<dbReference type="RefSeq" id="WP_135200373.1">
    <property type="nucleotide sequence ID" value="NZ_SPVG01000041.1"/>
</dbReference>
<dbReference type="Pfam" id="PF00975">
    <property type="entry name" value="Thioesterase"/>
    <property type="match status" value="2"/>
</dbReference>
<keyword evidence="3" id="KW-0597">Phosphoprotein</keyword>
<evidence type="ECO:0000256" key="3">
    <source>
        <dbReference type="ARBA" id="ARBA00022553"/>
    </source>
</evidence>
<dbReference type="SUPFAM" id="SSF56801">
    <property type="entry name" value="Acetyl-CoA synthetase-like"/>
    <property type="match status" value="3"/>
</dbReference>
<dbReference type="NCBIfam" id="TIGR01733">
    <property type="entry name" value="AA-adenyl-dom"/>
    <property type="match status" value="3"/>
</dbReference>
<dbReference type="CDD" id="cd19531">
    <property type="entry name" value="LCL_NRPS-like"/>
    <property type="match status" value="3"/>
</dbReference>
<keyword evidence="4" id="KW-0436">Ligase</keyword>
<gene>
    <name evidence="6" type="ORF">E4L98_04480</name>
</gene>
<evidence type="ECO:0000313" key="7">
    <source>
        <dbReference type="Proteomes" id="UP000297729"/>
    </source>
</evidence>
<dbReference type="InterPro" id="IPR029058">
    <property type="entry name" value="AB_hydrolase_fold"/>
</dbReference>
<dbReference type="FunFam" id="3.40.50.980:FF:000002">
    <property type="entry name" value="Enterobactin synthetase component F"/>
    <property type="match status" value="1"/>
</dbReference>
<evidence type="ECO:0000256" key="4">
    <source>
        <dbReference type="ARBA" id="ARBA00022598"/>
    </source>
</evidence>
<evidence type="ECO:0000313" key="6">
    <source>
        <dbReference type="EMBL" id="TFW29135.1"/>
    </source>
</evidence>
<dbReference type="SUPFAM" id="SSF52777">
    <property type="entry name" value="CoA-dependent acyltransferases"/>
    <property type="match status" value="6"/>
</dbReference>
<feature type="domain" description="Carrier" evidence="5">
    <location>
        <begin position="3165"/>
        <end position="3240"/>
    </location>
</feature>
<dbReference type="InterPro" id="IPR023213">
    <property type="entry name" value="CAT-like_dom_sf"/>
</dbReference>
<evidence type="ECO:0000259" key="5">
    <source>
        <dbReference type="PROSITE" id="PS50075"/>
    </source>
</evidence>
<dbReference type="SMART" id="SM00823">
    <property type="entry name" value="PKS_PP"/>
    <property type="match status" value="3"/>
</dbReference>
<dbReference type="FunFam" id="3.30.559.10:FF:000012">
    <property type="entry name" value="Non-ribosomal peptide synthetase"/>
    <property type="match status" value="3"/>
</dbReference>
<comment type="caution">
    <text evidence="6">The sequence shown here is derived from an EMBL/GenBank/DDBJ whole genome shotgun (WGS) entry which is preliminary data.</text>
</comment>
<dbReference type="GO" id="GO:0043041">
    <property type="term" value="P:amino acid activation for nonribosomal peptide biosynthetic process"/>
    <property type="evidence" value="ECO:0007669"/>
    <property type="project" value="TreeGrafter"/>
</dbReference>
<dbReference type="FunFam" id="3.40.50.980:FF:000001">
    <property type="entry name" value="Non-ribosomal peptide synthetase"/>
    <property type="match status" value="3"/>
</dbReference>
<dbReference type="Gene3D" id="3.30.300.30">
    <property type="match status" value="3"/>
</dbReference>
<dbReference type="InterPro" id="IPR001031">
    <property type="entry name" value="Thioesterase"/>
</dbReference>
<dbReference type="Gene3D" id="3.30.559.30">
    <property type="entry name" value="Nonribosomal peptide synthetase, condensation domain"/>
    <property type="match status" value="3"/>
</dbReference>
<dbReference type="Gene3D" id="3.30.559.10">
    <property type="entry name" value="Chloramphenicol acetyltransferase-like domain"/>
    <property type="match status" value="3"/>
</dbReference>
<dbReference type="InterPro" id="IPR025110">
    <property type="entry name" value="AMP-bd_C"/>
</dbReference>
<dbReference type="FunFam" id="1.10.1200.10:FF:000016">
    <property type="entry name" value="Non-ribosomal peptide synthase"/>
    <property type="match status" value="3"/>
</dbReference>
<dbReference type="GO" id="GO:0016874">
    <property type="term" value="F:ligase activity"/>
    <property type="evidence" value="ECO:0007669"/>
    <property type="project" value="UniProtKB-KW"/>
</dbReference>
<dbReference type="InterPro" id="IPR020845">
    <property type="entry name" value="AMP-binding_CS"/>
</dbReference>
<accession>A0A4Y9SRN4</accession>
<name>A0A4Y9SRN4_9BURK</name>
<dbReference type="PANTHER" id="PTHR45527">
    <property type="entry name" value="NONRIBOSOMAL PEPTIDE SYNTHETASE"/>
    <property type="match status" value="1"/>
</dbReference>
<dbReference type="Pfam" id="PF00550">
    <property type="entry name" value="PP-binding"/>
    <property type="match status" value="3"/>
</dbReference>
<dbReference type="CDD" id="cd17646">
    <property type="entry name" value="A_NRPS_AB3403-like"/>
    <property type="match status" value="1"/>
</dbReference>
<dbReference type="PROSITE" id="PS00012">
    <property type="entry name" value="PHOSPHOPANTETHEINE"/>
    <property type="match status" value="1"/>
</dbReference>
<feature type="domain" description="Carrier" evidence="5">
    <location>
        <begin position="1031"/>
        <end position="1106"/>
    </location>
</feature>
<dbReference type="Gene3D" id="1.10.1200.10">
    <property type="entry name" value="ACP-like"/>
    <property type="match status" value="3"/>
</dbReference>
<dbReference type="Gene3D" id="3.40.50.980">
    <property type="match status" value="6"/>
</dbReference>
<dbReference type="InterPro" id="IPR009081">
    <property type="entry name" value="PP-bd_ACP"/>
</dbReference>
<dbReference type="SUPFAM" id="SSF53474">
    <property type="entry name" value="alpha/beta-Hydrolases"/>
    <property type="match status" value="2"/>
</dbReference>
<dbReference type="Pfam" id="PF00501">
    <property type="entry name" value="AMP-binding"/>
    <property type="match status" value="3"/>
</dbReference>
<dbReference type="SUPFAM" id="SSF47336">
    <property type="entry name" value="ACP-like"/>
    <property type="match status" value="3"/>
</dbReference>
<dbReference type="PANTHER" id="PTHR45527:SF1">
    <property type="entry name" value="FATTY ACID SYNTHASE"/>
    <property type="match status" value="1"/>
</dbReference>
<dbReference type="GO" id="GO:0031177">
    <property type="term" value="F:phosphopantetheine binding"/>
    <property type="evidence" value="ECO:0007669"/>
    <property type="project" value="InterPro"/>
</dbReference>
<dbReference type="NCBIfam" id="NF003417">
    <property type="entry name" value="PRK04813.1"/>
    <property type="match status" value="3"/>
</dbReference>
<dbReference type="InterPro" id="IPR045851">
    <property type="entry name" value="AMP-bd_C_sf"/>
</dbReference>
<dbReference type="InterPro" id="IPR020806">
    <property type="entry name" value="PKS_PP-bd"/>
</dbReference>
<dbReference type="InterPro" id="IPR036736">
    <property type="entry name" value="ACP-like_sf"/>
</dbReference>
<keyword evidence="7" id="KW-1185">Reference proteome</keyword>
<dbReference type="GO" id="GO:0044550">
    <property type="term" value="P:secondary metabolite biosynthetic process"/>
    <property type="evidence" value="ECO:0007669"/>
    <property type="project" value="UniProtKB-ARBA"/>
</dbReference>
<evidence type="ECO:0000256" key="1">
    <source>
        <dbReference type="ARBA" id="ARBA00001957"/>
    </source>
</evidence>
<dbReference type="InterPro" id="IPR000873">
    <property type="entry name" value="AMP-dep_synth/lig_dom"/>
</dbReference>
<dbReference type="FunFam" id="2.30.38.10:FF:000001">
    <property type="entry name" value="Non-ribosomal peptide synthetase PvdI"/>
    <property type="match status" value="3"/>
</dbReference>
<dbReference type="SMART" id="SM00824">
    <property type="entry name" value="PKS_TE"/>
    <property type="match status" value="1"/>
</dbReference>
<proteinExistence type="predicted"/>
<dbReference type="OrthoDB" id="5480912at2"/>
<dbReference type="Pfam" id="PF00668">
    <property type="entry name" value="Condensation"/>
    <property type="match status" value="3"/>
</dbReference>